<feature type="compositionally biased region" description="Polar residues" evidence="1">
    <location>
        <begin position="107"/>
        <end position="118"/>
    </location>
</feature>
<dbReference type="AlphaFoldDB" id="A0AAN9XLA7"/>
<evidence type="ECO:0000256" key="1">
    <source>
        <dbReference type="SAM" id="MobiDB-lite"/>
    </source>
</evidence>
<organism evidence="2 3">
    <name type="scientific">Psophocarpus tetragonolobus</name>
    <name type="common">Winged bean</name>
    <name type="synonym">Dolichos tetragonolobus</name>
    <dbReference type="NCBI Taxonomy" id="3891"/>
    <lineage>
        <taxon>Eukaryota</taxon>
        <taxon>Viridiplantae</taxon>
        <taxon>Streptophyta</taxon>
        <taxon>Embryophyta</taxon>
        <taxon>Tracheophyta</taxon>
        <taxon>Spermatophyta</taxon>
        <taxon>Magnoliopsida</taxon>
        <taxon>eudicotyledons</taxon>
        <taxon>Gunneridae</taxon>
        <taxon>Pentapetalae</taxon>
        <taxon>rosids</taxon>
        <taxon>fabids</taxon>
        <taxon>Fabales</taxon>
        <taxon>Fabaceae</taxon>
        <taxon>Papilionoideae</taxon>
        <taxon>50 kb inversion clade</taxon>
        <taxon>NPAAA clade</taxon>
        <taxon>indigoferoid/millettioid clade</taxon>
        <taxon>Phaseoleae</taxon>
        <taxon>Psophocarpus</taxon>
    </lineage>
</organism>
<comment type="caution">
    <text evidence="2">The sequence shown here is derived from an EMBL/GenBank/DDBJ whole genome shotgun (WGS) entry which is preliminary data.</text>
</comment>
<feature type="region of interest" description="Disordered" evidence="1">
    <location>
        <begin position="62"/>
        <end position="122"/>
    </location>
</feature>
<accession>A0AAN9XLA7</accession>
<keyword evidence="3" id="KW-1185">Reference proteome</keyword>
<feature type="compositionally biased region" description="Acidic residues" evidence="1">
    <location>
        <begin position="1"/>
        <end position="11"/>
    </location>
</feature>
<sequence>MSGCSDEEEISFSEADRRGYEGGSDDSEFGKIEHRRTRIAGGFGKVVVRQFAKAKKQVRRIRSRKSLLSKSRSRNEGKVIIEGDSSGRGSGCRFCFSRPKVLESPNEDSPTSDPNDPNFTHAMLRNLLDKNDFYSKECNPHLD</sequence>
<gene>
    <name evidence="2" type="ORF">VNO78_18229</name>
</gene>
<evidence type="ECO:0000313" key="2">
    <source>
        <dbReference type="EMBL" id="KAK7397062.1"/>
    </source>
</evidence>
<name>A0AAN9XLA7_PSOTE</name>
<protein>
    <submittedName>
        <fullName evidence="2">Uncharacterized protein</fullName>
    </submittedName>
</protein>
<dbReference type="PANTHER" id="PTHR35123">
    <property type="entry name" value="OS07G0633900 PROTEIN-RELATED"/>
    <property type="match status" value="1"/>
</dbReference>
<reference evidence="2 3" key="1">
    <citation type="submission" date="2024-01" db="EMBL/GenBank/DDBJ databases">
        <title>The genomes of 5 underutilized Papilionoideae crops provide insights into root nodulation and disease resistanc.</title>
        <authorList>
            <person name="Jiang F."/>
        </authorList>
    </citation>
    <scope>NUCLEOTIDE SEQUENCE [LARGE SCALE GENOMIC DNA]</scope>
    <source>
        <strain evidence="2">DUOXIRENSHENG_FW03</strain>
        <tissue evidence="2">Leaves</tissue>
    </source>
</reference>
<proteinExistence type="predicted"/>
<dbReference type="Proteomes" id="UP001386955">
    <property type="component" value="Unassembled WGS sequence"/>
</dbReference>
<feature type="region of interest" description="Disordered" evidence="1">
    <location>
        <begin position="1"/>
        <end position="34"/>
    </location>
</feature>
<dbReference type="EMBL" id="JAYMYS010000004">
    <property type="protein sequence ID" value="KAK7397062.1"/>
    <property type="molecule type" value="Genomic_DNA"/>
</dbReference>
<dbReference type="PANTHER" id="PTHR35123:SF2">
    <property type="entry name" value="UBIQUITIN CARBOXYL-TERMINAL HYDROLASE-LIKE PROTEIN"/>
    <property type="match status" value="1"/>
</dbReference>
<evidence type="ECO:0000313" key="3">
    <source>
        <dbReference type="Proteomes" id="UP001386955"/>
    </source>
</evidence>